<keyword evidence="2" id="KW-1133">Transmembrane helix</keyword>
<evidence type="ECO:0000256" key="3">
    <source>
        <dbReference type="SAM" id="SignalP"/>
    </source>
</evidence>
<organism evidence="4 5">
    <name type="scientific">Blastococcus xanthinilyticus</name>
    <dbReference type="NCBI Taxonomy" id="1564164"/>
    <lineage>
        <taxon>Bacteria</taxon>
        <taxon>Bacillati</taxon>
        <taxon>Actinomycetota</taxon>
        <taxon>Actinomycetes</taxon>
        <taxon>Geodermatophilales</taxon>
        <taxon>Geodermatophilaceae</taxon>
        <taxon>Blastococcus</taxon>
    </lineage>
</organism>
<dbReference type="AlphaFoldDB" id="A0A5S5D3J2"/>
<feature type="chain" id="PRO_5039093321" evidence="3">
    <location>
        <begin position="40"/>
        <end position="567"/>
    </location>
</feature>
<dbReference type="PROSITE" id="PS51318">
    <property type="entry name" value="TAT"/>
    <property type="match status" value="1"/>
</dbReference>
<keyword evidence="2" id="KW-0812">Transmembrane</keyword>
<dbReference type="RefSeq" id="WP_166531896.1">
    <property type="nucleotide sequence ID" value="NZ_VNHW01000002.1"/>
</dbReference>
<keyword evidence="2" id="KW-0472">Membrane</keyword>
<dbReference type="SUPFAM" id="SSF55486">
    <property type="entry name" value="Metalloproteases ('zincins'), catalytic domain"/>
    <property type="match status" value="1"/>
</dbReference>
<evidence type="ECO:0000313" key="5">
    <source>
        <dbReference type="Proteomes" id="UP000322499"/>
    </source>
</evidence>
<gene>
    <name evidence="4" type="ORF">BD833_102315</name>
</gene>
<evidence type="ECO:0000256" key="2">
    <source>
        <dbReference type="SAM" id="Phobius"/>
    </source>
</evidence>
<protein>
    <submittedName>
        <fullName evidence="4">Reprolysin-like metallo-peptidase family M12B</fullName>
    </submittedName>
</protein>
<dbReference type="Gene3D" id="3.40.390.10">
    <property type="entry name" value="Collagenase (Catalytic Domain)"/>
    <property type="match status" value="1"/>
</dbReference>
<accession>A0A5S5D3J2</accession>
<feature type="signal peptide" evidence="3">
    <location>
        <begin position="1"/>
        <end position="39"/>
    </location>
</feature>
<evidence type="ECO:0000313" key="4">
    <source>
        <dbReference type="EMBL" id="TYP89838.1"/>
    </source>
</evidence>
<evidence type="ECO:0000256" key="1">
    <source>
        <dbReference type="SAM" id="MobiDB-lite"/>
    </source>
</evidence>
<name>A0A5S5D3J2_9ACTN</name>
<dbReference type="InterPro" id="IPR024079">
    <property type="entry name" value="MetalloPept_cat_dom_sf"/>
</dbReference>
<reference evidence="4 5" key="1">
    <citation type="submission" date="2019-07" db="EMBL/GenBank/DDBJ databases">
        <title>Genomic Encyclopedia of Archaeal and Bacterial Type Strains, Phase II (KMG-II): from individual species to whole genera.</title>
        <authorList>
            <person name="Goeker M."/>
        </authorList>
    </citation>
    <scope>NUCLEOTIDE SEQUENCE [LARGE SCALE GENOMIC DNA]</scope>
    <source>
        <strain evidence="4 5">DSM 46842</strain>
    </source>
</reference>
<dbReference type="Pfam" id="PF13583">
    <property type="entry name" value="Reprolysin_4"/>
    <property type="match status" value="1"/>
</dbReference>
<dbReference type="EMBL" id="VNHW01000002">
    <property type="protein sequence ID" value="TYP89838.1"/>
    <property type="molecule type" value="Genomic_DNA"/>
</dbReference>
<dbReference type="GO" id="GO:0008237">
    <property type="term" value="F:metallopeptidase activity"/>
    <property type="evidence" value="ECO:0007669"/>
    <property type="project" value="InterPro"/>
</dbReference>
<keyword evidence="5" id="KW-1185">Reference proteome</keyword>
<comment type="caution">
    <text evidence="4">The sequence shown here is derived from an EMBL/GenBank/DDBJ whole genome shotgun (WGS) entry which is preliminary data.</text>
</comment>
<dbReference type="InterPro" id="IPR006311">
    <property type="entry name" value="TAT_signal"/>
</dbReference>
<dbReference type="Proteomes" id="UP000322499">
    <property type="component" value="Unassembled WGS sequence"/>
</dbReference>
<feature type="region of interest" description="Disordered" evidence="1">
    <location>
        <begin position="464"/>
        <end position="484"/>
    </location>
</feature>
<keyword evidence="3" id="KW-0732">Signal</keyword>
<feature type="compositionally biased region" description="Low complexity" evidence="1">
    <location>
        <begin position="469"/>
        <end position="479"/>
    </location>
</feature>
<feature type="transmembrane region" description="Helical" evidence="2">
    <location>
        <begin position="538"/>
        <end position="556"/>
    </location>
</feature>
<sequence>MSPRHGLGRPRARRPLLRAAAVLATALAGAVAVPAVATAEDAATTVVGELVHVLAEGEPGAAHTGDADARLSWVETDAGPVRVDPEQVAAVPAGATVSLTVGGTVEDAAGADPAGADGYAGARTVLAGEVVAAPAEPRPARSPRSGLTNEVTVVLVAPAGTGPDDTLLADVAATVDGPVADFWAEQSGGAIALGVGQAWNWVSTTAGCADPEAMWAEAARAVGFVPGPGKHLMLRLSGQTAAQPGCGYALAQVGSGPASGGRLYVRETLPSVIAHELGHNFGLGHSSAEQCDGTVEGGSCRTVGYRDLYDVMGASWGQTGSLNAVQAAALGVLPAGSAETVTTQDAPRTVSLAPLAGGTGVRALQLVDADGVAYWLELRAGVGRDRWLTTPDNVYGLDAGVLVHRTGRFPDTSLLLDGTPAAASGWEADLRSALPVGVPVPLSGGDFTVTVQGVDGGGALLQVVPSPSPSGTAAGPADSRSPVGTLIGGRAAGAAAAEQPAAGASLPAASVAAAAVVAPTATATAPASGTAPGEEAGVLLPVAAASALGGAGLLALRGMRAALLRRR</sequence>
<proteinExistence type="predicted"/>